<dbReference type="PANTHER" id="PTHR11236">
    <property type="entry name" value="AMINOBENZOATE/ANTHRANILATE SYNTHASE"/>
    <property type="match status" value="1"/>
</dbReference>
<comment type="caution">
    <text evidence="2">The sequence shown here is derived from an EMBL/GenBank/DDBJ whole genome shotgun (WGS) entry which is preliminary data.</text>
</comment>
<dbReference type="GO" id="GO:0046820">
    <property type="term" value="F:4-amino-4-deoxychorismate synthase activity"/>
    <property type="evidence" value="ECO:0007669"/>
    <property type="project" value="TreeGrafter"/>
</dbReference>
<dbReference type="Gene3D" id="3.20.10.10">
    <property type="entry name" value="D-amino Acid Aminotransferase, subunit A, domain 2"/>
    <property type="match status" value="1"/>
</dbReference>
<sequence length="590" mass="63413">MNDQQFSARLDDLVSDRALVFGGPAEFVGAAQVSQVRPVLEQVEAATRAGRWAVGWVAYDATPAFLPEVSGFPEPDPALPPAGFWITGPPRVTSALSGLPEGRAVAEDWAGPWSPAEHRLKVQQVRQAIARGETYQANLTTRLSGRLDGDPAAWYRDLGTAQRGAFHALFTHRDVTVVSASPERFFRWDDDGLLCSPMKGTAARGPTPAADARAREALITSAKERAENVMITDLLRNDLSRIARLGTVRVSELLRAEPYPTVWQLVSDVRAEPAEGVGLPEIFAALFPCGSITGAPKISSTELLAELEGTARGLYCGTIGYVAPPGSSVRAEFGIAIRTAVVDRRSGRVDYGVGGGITFDSRPADELREIQAKARVVTEPSAPFALIETLGLRPVDGAAELINFEAHLRRLADSAAYFGFALDTALVRSRVARAVSGLSAARVRIELARDGAVEVSTAGLPPDPDRPLRLAVASAHPVDPDLVWVHHKTTRRDHCRRAAEAHPEADEVLLINTEGRITEATTANVIVLVDGEWLTPPSSDGCLPGVERGRLLAAGLIRERSLTPEDLASAERIELINSLRGRRVAVPADR</sequence>
<dbReference type="AlphaFoldDB" id="A0A4R7J902"/>
<dbReference type="GO" id="GO:0000162">
    <property type="term" value="P:L-tryptophan biosynthetic process"/>
    <property type="evidence" value="ECO:0007669"/>
    <property type="project" value="TreeGrafter"/>
</dbReference>
<evidence type="ECO:0000313" key="3">
    <source>
        <dbReference type="Proteomes" id="UP000295371"/>
    </source>
</evidence>
<dbReference type="InterPro" id="IPR019999">
    <property type="entry name" value="Anth_synth_I-like"/>
</dbReference>
<evidence type="ECO:0000313" key="2">
    <source>
        <dbReference type="EMBL" id="TDT33795.1"/>
    </source>
</evidence>
<dbReference type="InterPro" id="IPR036038">
    <property type="entry name" value="Aminotransferase-like"/>
</dbReference>
<dbReference type="EMBL" id="SOAW01000001">
    <property type="protein sequence ID" value="TDT33795.1"/>
    <property type="molecule type" value="Genomic_DNA"/>
</dbReference>
<dbReference type="InterPro" id="IPR043132">
    <property type="entry name" value="BCAT-like_C"/>
</dbReference>
<proteinExistence type="predicted"/>
<dbReference type="OrthoDB" id="3518032at2"/>
<accession>A0A4R7J902</accession>
<dbReference type="InterPro" id="IPR005801">
    <property type="entry name" value="ADC_synthase"/>
</dbReference>
<dbReference type="Proteomes" id="UP000295371">
    <property type="component" value="Unassembled WGS sequence"/>
</dbReference>
<dbReference type="PRINTS" id="PR00095">
    <property type="entry name" value="ANTSNTHASEI"/>
</dbReference>
<organism evidence="2 3">
    <name type="scientific">Naumannella halotolerans</name>
    <dbReference type="NCBI Taxonomy" id="993414"/>
    <lineage>
        <taxon>Bacteria</taxon>
        <taxon>Bacillati</taxon>
        <taxon>Actinomycetota</taxon>
        <taxon>Actinomycetes</taxon>
        <taxon>Propionibacteriales</taxon>
        <taxon>Propionibacteriaceae</taxon>
        <taxon>Naumannella</taxon>
    </lineage>
</organism>
<protein>
    <submittedName>
        <fullName evidence="2">Para-aminobenzoate synthetase/4-amino-4-deoxychorismate lyase</fullName>
    </submittedName>
</protein>
<keyword evidence="2" id="KW-0456">Lyase</keyword>
<keyword evidence="3" id="KW-1185">Reference proteome</keyword>
<dbReference type="InterPro" id="IPR015890">
    <property type="entry name" value="Chorismate_C"/>
</dbReference>
<dbReference type="Pfam" id="PF00425">
    <property type="entry name" value="Chorismate_bind"/>
    <property type="match status" value="1"/>
</dbReference>
<name>A0A4R7J902_9ACTN</name>
<dbReference type="SUPFAM" id="SSF56322">
    <property type="entry name" value="ADC synthase"/>
    <property type="match status" value="1"/>
</dbReference>
<dbReference type="InterPro" id="IPR001544">
    <property type="entry name" value="Aminotrans_IV"/>
</dbReference>
<feature type="domain" description="Chorismate-utilising enzyme C-terminal" evidence="1">
    <location>
        <begin position="116"/>
        <end position="373"/>
    </location>
</feature>
<reference evidence="2 3" key="1">
    <citation type="submission" date="2019-03" db="EMBL/GenBank/DDBJ databases">
        <title>Genomic Encyclopedia of Archaeal and Bacterial Type Strains, Phase II (KMG-II): from individual species to whole genera.</title>
        <authorList>
            <person name="Goeker M."/>
        </authorList>
    </citation>
    <scope>NUCLEOTIDE SEQUENCE [LARGE SCALE GENOMIC DNA]</scope>
    <source>
        <strain evidence="2 3">DSM 24323</strain>
    </source>
</reference>
<dbReference type="SUPFAM" id="SSF56752">
    <property type="entry name" value="D-aminoacid aminotransferase-like PLP-dependent enzymes"/>
    <property type="match status" value="1"/>
</dbReference>
<dbReference type="Gene3D" id="3.30.470.10">
    <property type="match status" value="1"/>
</dbReference>
<dbReference type="PANTHER" id="PTHR11236:SF50">
    <property type="entry name" value="AMINODEOXYCHORISMATE SYNTHASE COMPONENT 1"/>
    <property type="match status" value="1"/>
</dbReference>
<dbReference type="Pfam" id="PF01063">
    <property type="entry name" value="Aminotran_4"/>
    <property type="match status" value="1"/>
</dbReference>
<dbReference type="RefSeq" id="WP_133754246.1">
    <property type="nucleotide sequence ID" value="NZ_SOAW01000001.1"/>
</dbReference>
<gene>
    <name evidence="2" type="ORF">CLV29_1426</name>
</gene>
<dbReference type="GO" id="GO:0016829">
    <property type="term" value="F:lyase activity"/>
    <property type="evidence" value="ECO:0007669"/>
    <property type="project" value="UniProtKB-KW"/>
</dbReference>
<dbReference type="InterPro" id="IPR043131">
    <property type="entry name" value="BCAT-like_N"/>
</dbReference>
<evidence type="ECO:0000259" key="1">
    <source>
        <dbReference type="Pfam" id="PF00425"/>
    </source>
</evidence>
<dbReference type="Gene3D" id="3.60.120.10">
    <property type="entry name" value="Anthranilate synthase"/>
    <property type="match status" value="1"/>
</dbReference>